<dbReference type="PANTHER" id="PTHR46730">
    <property type="entry name" value="POLYCYSTIN-1"/>
    <property type="match status" value="1"/>
</dbReference>
<feature type="domain" description="PKD/REJ-like" evidence="6">
    <location>
        <begin position="128"/>
        <end position="366"/>
    </location>
</feature>
<dbReference type="Proteomes" id="UP000828390">
    <property type="component" value="Unassembled WGS sequence"/>
</dbReference>
<evidence type="ECO:0000313" key="7">
    <source>
        <dbReference type="EMBL" id="KAH3806918.1"/>
    </source>
</evidence>
<evidence type="ECO:0000256" key="3">
    <source>
        <dbReference type="ARBA" id="ARBA00022737"/>
    </source>
</evidence>
<organism evidence="7 8">
    <name type="scientific">Dreissena polymorpha</name>
    <name type="common">Zebra mussel</name>
    <name type="synonym">Mytilus polymorpha</name>
    <dbReference type="NCBI Taxonomy" id="45954"/>
    <lineage>
        <taxon>Eukaryota</taxon>
        <taxon>Metazoa</taxon>
        <taxon>Spiralia</taxon>
        <taxon>Lophotrochozoa</taxon>
        <taxon>Mollusca</taxon>
        <taxon>Bivalvia</taxon>
        <taxon>Autobranchia</taxon>
        <taxon>Heteroconchia</taxon>
        <taxon>Euheterodonta</taxon>
        <taxon>Imparidentia</taxon>
        <taxon>Neoheterodontei</taxon>
        <taxon>Myida</taxon>
        <taxon>Dreissenoidea</taxon>
        <taxon>Dreissenidae</taxon>
        <taxon>Dreissena</taxon>
    </lineage>
</organism>
<keyword evidence="5" id="KW-0472">Membrane</keyword>
<reference evidence="7" key="1">
    <citation type="journal article" date="2019" name="bioRxiv">
        <title>The Genome of the Zebra Mussel, Dreissena polymorpha: A Resource for Invasive Species Research.</title>
        <authorList>
            <person name="McCartney M.A."/>
            <person name="Auch B."/>
            <person name="Kono T."/>
            <person name="Mallez S."/>
            <person name="Zhang Y."/>
            <person name="Obille A."/>
            <person name="Becker A."/>
            <person name="Abrahante J.E."/>
            <person name="Garbe J."/>
            <person name="Badalamenti J.P."/>
            <person name="Herman A."/>
            <person name="Mangelson H."/>
            <person name="Liachko I."/>
            <person name="Sullivan S."/>
            <person name="Sone E.D."/>
            <person name="Koren S."/>
            <person name="Silverstein K.A.T."/>
            <person name="Beckman K.B."/>
            <person name="Gohl D.M."/>
        </authorList>
    </citation>
    <scope>NUCLEOTIDE SEQUENCE</scope>
    <source>
        <strain evidence="7">Duluth1</strain>
        <tissue evidence="7">Whole animal</tissue>
    </source>
</reference>
<dbReference type="PANTHER" id="PTHR46730:SF1">
    <property type="entry name" value="PLAT DOMAIN-CONTAINING PROTEIN"/>
    <property type="match status" value="1"/>
</dbReference>
<evidence type="ECO:0000259" key="6">
    <source>
        <dbReference type="Pfam" id="PF02010"/>
    </source>
</evidence>
<evidence type="ECO:0000256" key="4">
    <source>
        <dbReference type="ARBA" id="ARBA00022989"/>
    </source>
</evidence>
<proteinExistence type="predicted"/>
<reference evidence="7" key="2">
    <citation type="submission" date="2020-11" db="EMBL/GenBank/DDBJ databases">
        <authorList>
            <person name="McCartney M.A."/>
            <person name="Auch B."/>
            <person name="Kono T."/>
            <person name="Mallez S."/>
            <person name="Becker A."/>
            <person name="Gohl D.M."/>
            <person name="Silverstein K.A.T."/>
            <person name="Koren S."/>
            <person name="Bechman K.B."/>
            <person name="Herman A."/>
            <person name="Abrahante J.E."/>
            <person name="Garbe J."/>
        </authorList>
    </citation>
    <scope>NUCLEOTIDE SEQUENCE</scope>
    <source>
        <strain evidence="7">Duluth1</strain>
        <tissue evidence="7">Whole animal</tissue>
    </source>
</reference>
<dbReference type="GO" id="GO:0006816">
    <property type="term" value="P:calcium ion transport"/>
    <property type="evidence" value="ECO:0007669"/>
    <property type="project" value="TreeGrafter"/>
</dbReference>
<comment type="subcellular location">
    <subcellularLocation>
        <location evidence="1">Membrane</location>
    </subcellularLocation>
</comment>
<accession>A0A9D4FXS0</accession>
<gene>
    <name evidence="7" type="ORF">DPMN_135247</name>
</gene>
<keyword evidence="8" id="KW-1185">Reference proteome</keyword>
<evidence type="ECO:0000256" key="5">
    <source>
        <dbReference type="ARBA" id="ARBA00023136"/>
    </source>
</evidence>
<feature type="non-terminal residue" evidence="7">
    <location>
        <position position="393"/>
    </location>
</feature>
<evidence type="ECO:0000313" key="8">
    <source>
        <dbReference type="Proteomes" id="UP000828390"/>
    </source>
</evidence>
<comment type="caution">
    <text evidence="7">The sequence shown here is derived from an EMBL/GenBank/DDBJ whole genome shotgun (WGS) entry which is preliminary data.</text>
</comment>
<name>A0A9D4FXS0_DREPO</name>
<sequence length="393" mass="43879">EGIVGEFTGSYTLTAGILLIEMDRFFPSVCNTENLKRMYTEHTPSAKHRGPNTDNPSFYEQDDCWLDSRFFHSGREQSAPVAAYTDEDKEIFATVVITGVCKPQYTTKWIVFPIVNGVVNRAVPKYKNVISITTAIVARKDTYEEGLYEFQFYTQFPNEESEPENNDRMYLKYTMKDLVPVIEDGNGGVNPVKSVYKEWNVTLDASRSVDPAVKLSAIGSLPSGWSWTCITAPAESLTDVMVADHVPNGNIAAIMNAVEEASCTNKIPTPGSNFVNIKPTGNLEIDQWYVFTLIWTKGQRTALKSQAIKVIEKEPLNLKLECVGSNCRQGKYGIVKLAFQDLTLNVRILTKDVDNSSATYLWKVEQSPFGANYAEITNPLIESEFSNGYVSVS</sequence>
<dbReference type="GO" id="GO:0005261">
    <property type="term" value="F:monoatomic cation channel activity"/>
    <property type="evidence" value="ECO:0007669"/>
    <property type="project" value="TreeGrafter"/>
</dbReference>
<dbReference type="InterPro" id="IPR002859">
    <property type="entry name" value="PKD/REJ-like"/>
</dbReference>
<keyword evidence="3" id="KW-0677">Repeat</keyword>
<protein>
    <recommendedName>
        <fullName evidence="6">PKD/REJ-like domain-containing protein</fullName>
    </recommendedName>
</protein>
<evidence type="ECO:0000256" key="2">
    <source>
        <dbReference type="ARBA" id="ARBA00022692"/>
    </source>
</evidence>
<dbReference type="GO" id="GO:0005886">
    <property type="term" value="C:plasma membrane"/>
    <property type="evidence" value="ECO:0007669"/>
    <property type="project" value="TreeGrafter"/>
</dbReference>
<dbReference type="EMBL" id="JAIWYP010000006">
    <property type="protein sequence ID" value="KAH3806918.1"/>
    <property type="molecule type" value="Genomic_DNA"/>
</dbReference>
<dbReference type="Pfam" id="PF02010">
    <property type="entry name" value="REJ"/>
    <property type="match status" value="1"/>
</dbReference>
<keyword evidence="4" id="KW-1133">Transmembrane helix</keyword>
<keyword evidence="2" id="KW-0812">Transmembrane</keyword>
<dbReference type="AlphaFoldDB" id="A0A9D4FXS0"/>
<evidence type="ECO:0000256" key="1">
    <source>
        <dbReference type="ARBA" id="ARBA00004370"/>
    </source>
</evidence>